<dbReference type="Pfam" id="PF06985">
    <property type="entry name" value="HET"/>
    <property type="match status" value="1"/>
</dbReference>
<organism evidence="2 3">
    <name type="scientific">Lophiotrema nucula</name>
    <dbReference type="NCBI Taxonomy" id="690887"/>
    <lineage>
        <taxon>Eukaryota</taxon>
        <taxon>Fungi</taxon>
        <taxon>Dikarya</taxon>
        <taxon>Ascomycota</taxon>
        <taxon>Pezizomycotina</taxon>
        <taxon>Dothideomycetes</taxon>
        <taxon>Pleosporomycetidae</taxon>
        <taxon>Pleosporales</taxon>
        <taxon>Lophiotremataceae</taxon>
        <taxon>Lophiotrema</taxon>
    </lineage>
</organism>
<feature type="domain" description="Heterokaryon incompatibility" evidence="1">
    <location>
        <begin position="192"/>
        <end position="341"/>
    </location>
</feature>
<dbReference type="EMBL" id="ML977372">
    <property type="protein sequence ID" value="KAF2105749.1"/>
    <property type="molecule type" value="Genomic_DNA"/>
</dbReference>
<gene>
    <name evidence="2" type="ORF">BDV96DRAFT_356765</name>
</gene>
<reference evidence="2" key="1">
    <citation type="journal article" date="2020" name="Stud. Mycol.">
        <title>101 Dothideomycetes genomes: a test case for predicting lifestyles and emergence of pathogens.</title>
        <authorList>
            <person name="Haridas S."/>
            <person name="Albert R."/>
            <person name="Binder M."/>
            <person name="Bloem J."/>
            <person name="Labutti K."/>
            <person name="Salamov A."/>
            <person name="Andreopoulos B."/>
            <person name="Baker S."/>
            <person name="Barry K."/>
            <person name="Bills G."/>
            <person name="Bluhm B."/>
            <person name="Cannon C."/>
            <person name="Castanera R."/>
            <person name="Culley D."/>
            <person name="Daum C."/>
            <person name="Ezra D."/>
            <person name="Gonzalez J."/>
            <person name="Henrissat B."/>
            <person name="Kuo A."/>
            <person name="Liang C."/>
            <person name="Lipzen A."/>
            <person name="Lutzoni F."/>
            <person name="Magnuson J."/>
            <person name="Mondo S."/>
            <person name="Nolan M."/>
            <person name="Ohm R."/>
            <person name="Pangilinan J."/>
            <person name="Park H.-J."/>
            <person name="Ramirez L."/>
            <person name="Alfaro M."/>
            <person name="Sun H."/>
            <person name="Tritt A."/>
            <person name="Yoshinaga Y."/>
            <person name="Zwiers L.-H."/>
            <person name="Turgeon B."/>
            <person name="Goodwin S."/>
            <person name="Spatafora J."/>
            <person name="Crous P."/>
            <person name="Grigoriev I."/>
        </authorList>
    </citation>
    <scope>NUCLEOTIDE SEQUENCE</scope>
    <source>
        <strain evidence="2">CBS 627.86</strain>
    </source>
</reference>
<dbReference type="OrthoDB" id="5125733at2759"/>
<evidence type="ECO:0000313" key="2">
    <source>
        <dbReference type="EMBL" id="KAF2105749.1"/>
    </source>
</evidence>
<dbReference type="Proteomes" id="UP000799770">
    <property type="component" value="Unassembled WGS sequence"/>
</dbReference>
<protein>
    <submittedName>
        <fullName evidence="2">Heterokaryon incompatibility protein-domain-containing protein</fullName>
    </submittedName>
</protein>
<accession>A0A6A5YEP4</accession>
<evidence type="ECO:0000259" key="1">
    <source>
        <dbReference type="Pfam" id="PF06985"/>
    </source>
</evidence>
<dbReference type="PANTHER" id="PTHR33112">
    <property type="entry name" value="DOMAIN PROTEIN, PUTATIVE-RELATED"/>
    <property type="match status" value="1"/>
</dbReference>
<sequence length="658" mass="74454">MPALRTMEPHSCVHCQDCVIDISDQPRFPDNGFVSYTLTDVETRRDAGCPLFQFIITAFHDDDWIWAQCRAGVGFRCVAWCSVENGERSIGFSVVDARGKIVLRHPTKVLVLTADEANPAAQWVPTRPINLTRGTSKSYQLAKSWLSECLNSHHHHHELPSEMPMPSRLLNISRTNDTYEVRVMKPTASVPFVALSYCWGGDQPHKSIKANLKLGERIMACGDLPTTIQDAVSVTFNVGYNYLWVDSLCIVQDDDDDKSREIARMPEIYSNSAFTIAATGSTAATEGFLNLTRTDSKEVTLKLTLQCPDGQNGVVIAHWDRHMLDPDDAEALDTRAWAFQERLLSIKILEFKSHQMKFVCPSSGGKRWQDGWRDPWESHTGTNDLISSLARGQGEPRRVWWDVIERYTRRNLTIPSDRILAISGIANRIGTYLNDRYLAGHWQSTLPDDLLWYTPPESPPSFIRRTPSWSWTSVDGTILRFHPRASPDHVKAELLHHTLELRDGNAPYGTIQAASLTIKGRLKAAWCTMIEGEYGNVNPGGQDSSLYKSDLDPLAFNYPAQARKWVVTLLEINAGENFVLPTRAPQDLYTRVQKPQWITFGLVLKEETLSDDMEGHVIEGHRRFSRLGIFSFNWLPDPGRSPVYDPFRDCDTEIIELI</sequence>
<name>A0A6A5YEP4_9PLEO</name>
<dbReference type="InterPro" id="IPR010730">
    <property type="entry name" value="HET"/>
</dbReference>
<evidence type="ECO:0000313" key="3">
    <source>
        <dbReference type="Proteomes" id="UP000799770"/>
    </source>
</evidence>
<dbReference type="AlphaFoldDB" id="A0A6A5YEP4"/>
<dbReference type="PANTHER" id="PTHR33112:SF16">
    <property type="entry name" value="HETEROKARYON INCOMPATIBILITY DOMAIN-CONTAINING PROTEIN"/>
    <property type="match status" value="1"/>
</dbReference>
<proteinExistence type="predicted"/>
<keyword evidence="3" id="KW-1185">Reference proteome</keyword>